<keyword evidence="2" id="KW-1185">Reference proteome</keyword>
<dbReference type="Proteomes" id="UP000245080">
    <property type="component" value="Unassembled WGS sequence"/>
</dbReference>
<dbReference type="AlphaFoldDB" id="A0A2V1MZC7"/>
<sequence length="97" mass="11285">MKRPPFTDADVQHFFDVDYHDRGLMKWQGYFLSDHTSAIKEAQSDNQWKTQPLPRQSQPEIKRRLVQAVHKQRPVLVQQLSIDGQTNAHNFATGIVD</sequence>
<gene>
    <name evidence="1" type="ORF">DCM90_05205</name>
</gene>
<dbReference type="RefSeq" id="WP_109250276.1">
    <property type="nucleotide sequence ID" value="NZ_QCXQ01000002.1"/>
</dbReference>
<reference evidence="1 2" key="1">
    <citation type="journal article" date="2018" name="Int. J. Syst. Evol. Microbiol.">
        <title>Lactobacillus bambusae sp. nov., isolated from a traditional fermented Ma-bamboo shoots of Taiwan.</title>
        <authorList>
            <person name="Wang L.-T."/>
        </authorList>
    </citation>
    <scope>NUCLEOTIDE SEQUENCE [LARGE SCALE GENOMIC DNA]</scope>
    <source>
        <strain evidence="1 2">BS-W1</strain>
    </source>
</reference>
<evidence type="ECO:0000313" key="1">
    <source>
        <dbReference type="EMBL" id="PWG00329.1"/>
    </source>
</evidence>
<comment type="caution">
    <text evidence="1">The sequence shown here is derived from an EMBL/GenBank/DDBJ whole genome shotgun (WGS) entry which is preliminary data.</text>
</comment>
<protein>
    <recommendedName>
        <fullName evidence="3">DNA-directed RNA polymerase beta subunit</fullName>
    </recommendedName>
</protein>
<name>A0A2V1MZC7_9LACO</name>
<organism evidence="1 2">
    <name type="scientific">Levilactobacillus bambusae</name>
    <dbReference type="NCBI Taxonomy" id="2024736"/>
    <lineage>
        <taxon>Bacteria</taxon>
        <taxon>Bacillati</taxon>
        <taxon>Bacillota</taxon>
        <taxon>Bacilli</taxon>
        <taxon>Lactobacillales</taxon>
        <taxon>Lactobacillaceae</taxon>
        <taxon>Levilactobacillus</taxon>
    </lineage>
</organism>
<evidence type="ECO:0000313" key="2">
    <source>
        <dbReference type="Proteomes" id="UP000245080"/>
    </source>
</evidence>
<dbReference type="EMBL" id="QCXQ01000002">
    <property type="protein sequence ID" value="PWG00329.1"/>
    <property type="molecule type" value="Genomic_DNA"/>
</dbReference>
<proteinExistence type="predicted"/>
<accession>A0A2V1MZC7</accession>
<evidence type="ECO:0008006" key="3">
    <source>
        <dbReference type="Google" id="ProtNLM"/>
    </source>
</evidence>
<dbReference type="OrthoDB" id="1644322at2"/>